<feature type="non-terminal residue" evidence="2">
    <location>
        <position position="655"/>
    </location>
</feature>
<feature type="non-terminal residue" evidence="2">
    <location>
        <position position="1"/>
    </location>
</feature>
<feature type="region of interest" description="Disordered" evidence="1">
    <location>
        <begin position="603"/>
        <end position="655"/>
    </location>
</feature>
<organism evidence="2 3">
    <name type="scientific">Hericium alpestre</name>
    <dbReference type="NCBI Taxonomy" id="135208"/>
    <lineage>
        <taxon>Eukaryota</taxon>
        <taxon>Fungi</taxon>
        <taxon>Dikarya</taxon>
        <taxon>Basidiomycota</taxon>
        <taxon>Agaricomycotina</taxon>
        <taxon>Agaricomycetes</taxon>
        <taxon>Russulales</taxon>
        <taxon>Hericiaceae</taxon>
        <taxon>Hericium</taxon>
    </lineage>
</organism>
<evidence type="ECO:0000313" key="3">
    <source>
        <dbReference type="Proteomes" id="UP000298061"/>
    </source>
</evidence>
<feature type="compositionally biased region" description="Acidic residues" evidence="1">
    <location>
        <begin position="613"/>
        <end position="628"/>
    </location>
</feature>
<feature type="region of interest" description="Disordered" evidence="1">
    <location>
        <begin position="170"/>
        <end position="233"/>
    </location>
</feature>
<dbReference type="AlphaFoldDB" id="A0A4Y9ZEQ6"/>
<feature type="compositionally biased region" description="Acidic residues" evidence="1">
    <location>
        <begin position="645"/>
        <end position="655"/>
    </location>
</feature>
<name>A0A4Y9ZEQ6_9AGAM</name>
<gene>
    <name evidence="2" type="ORF">EWM64_g10736</name>
</gene>
<reference evidence="2 3" key="1">
    <citation type="submission" date="2019-02" db="EMBL/GenBank/DDBJ databases">
        <title>Genome sequencing of the rare red list fungi Hericium alpestre (H. flagellum).</title>
        <authorList>
            <person name="Buettner E."/>
            <person name="Kellner H."/>
        </authorList>
    </citation>
    <scope>NUCLEOTIDE SEQUENCE [LARGE SCALE GENOMIC DNA]</scope>
    <source>
        <strain evidence="2 3">DSM 108284</strain>
    </source>
</reference>
<dbReference type="OrthoDB" id="3183767at2759"/>
<dbReference type="EMBL" id="SFCI01003074">
    <property type="protein sequence ID" value="TFY73276.1"/>
    <property type="molecule type" value="Genomic_DNA"/>
</dbReference>
<protein>
    <submittedName>
        <fullName evidence="2">Uncharacterized protein</fullName>
    </submittedName>
</protein>
<evidence type="ECO:0000313" key="2">
    <source>
        <dbReference type="EMBL" id="TFY73276.1"/>
    </source>
</evidence>
<evidence type="ECO:0000256" key="1">
    <source>
        <dbReference type="SAM" id="MobiDB-lite"/>
    </source>
</evidence>
<sequence>VVLKRLTFYDILTSDLLHEIELGSWKGLFAHLVRILIALGGNRVQELNYRYRAVPTSGSGTIRRFSTDAAAMKKLAARNLEDLLQCALPVFEGLFPDGEDAMVMDLLYYFAEWHALAKLRMHTDTTLDHLEVLTSTLGAQFRKFDRDICSHYATRELPREIAARQRRKRTTFAAPATQPASAIDTVDQRSNSTNADITMPVPAPSAMTPTLPASAAPAHTSIPTASAGSSSKATAKLKKFNVLNTYKYHVMGDYSPMIRRKSTTDNYSTQRGELEHRRVKKFYARMNKNGATKQITQLERRERLAQRLRAIPAHPKPTTASLKRKHRSAPYDRDVPEHEDTLLTTVEHSYNIGLTQNSPTNLQPWLHARQDDPAVRGFFPKLQDHLLRRLLSTDTPDTDFVDRDFADGERARLILQHGRVYRHKTMRVNYTTYDVRRGSDTINLKLHPDIMVLSREDPQDGVAPHPFWYARILGIFHANVLYRDTVTSALRPRRMEFLWVRWFGRADTSRTRRNLRRLQRVGFVPDEDDEAYGFVDPADVIRGVHLIPAFAHGKEEDVFEEISSGEVVTEKDDWNFYYVNHFVDRDMYMRFCGRGVGHLGLADPPSELRSPDPDADDQDLEDGAELEDAVLAPNPAVRSGRQESDDNESDEDEAE</sequence>
<dbReference type="STRING" id="135208.A0A4Y9ZEQ6"/>
<dbReference type="Proteomes" id="UP000298061">
    <property type="component" value="Unassembled WGS sequence"/>
</dbReference>
<proteinExistence type="predicted"/>
<comment type="caution">
    <text evidence="2">The sequence shown here is derived from an EMBL/GenBank/DDBJ whole genome shotgun (WGS) entry which is preliminary data.</text>
</comment>
<keyword evidence="3" id="KW-1185">Reference proteome</keyword>
<accession>A0A4Y9ZEQ6</accession>